<keyword evidence="3" id="KW-1003">Cell membrane</keyword>
<evidence type="ECO:0000256" key="6">
    <source>
        <dbReference type="ARBA" id="ARBA00022974"/>
    </source>
</evidence>
<dbReference type="Pfam" id="PF01153">
    <property type="entry name" value="Glypican"/>
    <property type="match status" value="1"/>
</dbReference>
<feature type="compositionally biased region" description="Basic residues" evidence="13">
    <location>
        <begin position="270"/>
        <end position="291"/>
    </location>
</feature>
<keyword evidence="9 12" id="KW-0357">Heparan sulfate</keyword>
<dbReference type="GO" id="GO:1905475">
    <property type="term" value="P:regulation of protein localization to membrane"/>
    <property type="evidence" value="ECO:0007669"/>
    <property type="project" value="TreeGrafter"/>
</dbReference>
<dbReference type="EMBL" id="OB671503">
    <property type="protein sequence ID" value="CAD7235158.1"/>
    <property type="molecule type" value="Genomic_DNA"/>
</dbReference>
<keyword evidence="10 12" id="KW-0449">Lipoprotein</keyword>
<feature type="non-terminal residue" evidence="14">
    <location>
        <position position="1"/>
    </location>
</feature>
<keyword evidence="4 12" id="KW-0336">GPI-anchor</keyword>
<dbReference type="GO" id="GO:0005886">
    <property type="term" value="C:plasma membrane"/>
    <property type="evidence" value="ECO:0007669"/>
    <property type="project" value="UniProtKB-SubCell"/>
</dbReference>
<comment type="similarity">
    <text evidence="2 11">Belongs to the glypican family.</text>
</comment>
<dbReference type="OrthoDB" id="10010764at2759"/>
<evidence type="ECO:0000256" key="1">
    <source>
        <dbReference type="ARBA" id="ARBA00004609"/>
    </source>
</evidence>
<dbReference type="GO" id="GO:0098552">
    <property type="term" value="C:side of membrane"/>
    <property type="evidence" value="ECO:0007669"/>
    <property type="project" value="UniProtKB-KW"/>
</dbReference>
<evidence type="ECO:0000256" key="8">
    <source>
        <dbReference type="ARBA" id="ARBA00023180"/>
    </source>
</evidence>
<gene>
    <name evidence="14" type="ORF">CTOB1V02_LOCUS12974</name>
</gene>
<dbReference type="GO" id="GO:0005576">
    <property type="term" value="C:extracellular region"/>
    <property type="evidence" value="ECO:0007669"/>
    <property type="project" value="TreeGrafter"/>
</dbReference>
<dbReference type="PANTHER" id="PTHR10822">
    <property type="entry name" value="GLYPICAN"/>
    <property type="match status" value="1"/>
</dbReference>
<evidence type="ECO:0000256" key="5">
    <source>
        <dbReference type="ARBA" id="ARBA00022729"/>
    </source>
</evidence>
<dbReference type="GO" id="GO:0016477">
    <property type="term" value="P:cell migration"/>
    <property type="evidence" value="ECO:0007669"/>
    <property type="project" value="TreeGrafter"/>
</dbReference>
<feature type="compositionally biased region" description="Basic and acidic residues" evidence="13">
    <location>
        <begin position="257"/>
        <end position="269"/>
    </location>
</feature>
<evidence type="ECO:0000256" key="4">
    <source>
        <dbReference type="ARBA" id="ARBA00022622"/>
    </source>
</evidence>
<feature type="compositionally biased region" description="Gly residues" evidence="13">
    <location>
        <begin position="304"/>
        <end position="314"/>
    </location>
</feature>
<evidence type="ECO:0000256" key="9">
    <source>
        <dbReference type="ARBA" id="ARBA00023207"/>
    </source>
</evidence>
<dbReference type="InterPro" id="IPR001863">
    <property type="entry name" value="Glypican"/>
</dbReference>
<feature type="region of interest" description="Disordered" evidence="13">
    <location>
        <begin position="242"/>
        <end position="321"/>
    </location>
</feature>
<evidence type="ECO:0000256" key="13">
    <source>
        <dbReference type="SAM" id="MobiDB-lite"/>
    </source>
</evidence>
<reference evidence="14" key="1">
    <citation type="submission" date="2020-11" db="EMBL/GenBank/DDBJ databases">
        <authorList>
            <person name="Tran Van P."/>
        </authorList>
    </citation>
    <scope>NUCLEOTIDE SEQUENCE</scope>
</reference>
<organism evidence="14">
    <name type="scientific">Cyprideis torosa</name>
    <dbReference type="NCBI Taxonomy" id="163714"/>
    <lineage>
        <taxon>Eukaryota</taxon>
        <taxon>Metazoa</taxon>
        <taxon>Ecdysozoa</taxon>
        <taxon>Arthropoda</taxon>
        <taxon>Crustacea</taxon>
        <taxon>Oligostraca</taxon>
        <taxon>Ostracoda</taxon>
        <taxon>Podocopa</taxon>
        <taxon>Podocopida</taxon>
        <taxon>Cytherocopina</taxon>
        <taxon>Cytheroidea</taxon>
        <taxon>Cytherideidae</taxon>
        <taxon>Cyprideis</taxon>
    </lineage>
</organism>
<keyword evidence="8" id="KW-0325">Glycoprotein</keyword>
<evidence type="ECO:0000256" key="10">
    <source>
        <dbReference type="ARBA" id="ARBA00023288"/>
    </source>
</evidence>
<dbReference type="GO" id="GO:0045202">
    <property type="term" value="C:synapse"/>
    <property type="evidence" value="ECO:0007669"/>
    <property type="project" value="TreeGrafter"/>
</dbReference>
<evidence type="ECO:0000256" key="2">
    <source>
        <dbReference type="ARBA" id="ARBA00010260"/>
    </source>
</evidence>
<accession>A0A7R8ZX93</accession>
<dbReference type="PANTHER" id="PTHR10822:SF30">
    <property type="entry name" value="DALLY-LIKE, ISOFORM A"/>
    <property type="match status" value="1"/>
</dbReference>
<name>A0A7R8ZX93_9CRUS</name>
<keyword evidence="5" id="KW-0732">Signal</keyword>
<comment type="function">
    <text evidence="12">Cell surface proteoglycan.</text>
</comment>
<proteinExistence type="inferred from homology"/>
<evidence type="ECO:0000313" key="14">
    <source>
        <dbReference type="EMBL" id="CAD7235158.1"/>
    </source>
</evidence>
<sequence length="349" mass="39176">MFVHTYGILYEQNSRVFSGLYDGLEANYREGEPSLEDVLDDFFRSLYQQIFVLMNSHYTFDEGYLRCAASFMSELQPFGDTPKKLKNTLIRSFVATRSFSKALGAGAQVAEQLLKVQLESSCAHALMRLTYCPACQGHGGVPACHGFCVNVLQGCLAFHALANEQWNDYTASMSSIYERLVGSFNLQSVVEPLRFKISNAIMEFQEGGPKISARIFERCGKPRLGRRSAQAPYEDELRPGVFQLAEGSSPAPPSLEEVWREREEDQREERRRKKGRKRKNRNRKKKGRRRKGELELQSVDFDAGAGGLSPGGDGAPLEGDVTPTMTLFESALRDAEAHVSHGDLCHVWM</sequence>
<protein>
    <submittedName>
        <fullName evidence="14">Uncharacterized protein</fullName>
    </submittedName>
</protein>
<evidence type="ECO:0000256" key="12">
    <source>
        <dbReference type="RuleBase" id="RU003519"/>
    </source>
</evidence>
<evidence type="ECO:0000256" key="11">
    <source>
        <dbReference type="RuleBase" id="RU003518"/>
    </source>
</evidence>
<keyword evidence="6 12" id="KW-0654">Proteoglycan</keyword>
<keyword evidence="7 12" id="KW-0472">Membrane</keyword>
<dbReference type="GO" id="GO:0009986">
    <property type="term" value="C:cell surface"/>
    <property type="evidence" value="ECO:0007669"/>
    <property type="project" value="TreeGrafter"/>
</dbReference>
<dbReference type="GO" id="GO:0009966">
    <property type="term" value="P:regulation of signal transduction"/>
    <property type="evidence" value="ECO:0007669"/>
    <property type="project" value="InterPro"/>
</dbReference>
<evidence type="ECO:0000256" key="7">
    <source>
        <dbReference type="ARBA" id="ARBA00023136"/>
    </source>
</evidence>
<evidence type="ECO:0000256" key="3">
    <source>
        <dbReference type="ARBA" id="ARBA00022475"/>
    </source>
</evidence>
<dbReference type="AlphaFoldDB" id="A0A7R8ZX93"/>
<comment type="subcellular location">
    <subcellularLocation>
        <location evidence="1 12">Cell membrane</location>
        <topology evidence="1 12">Lipid-anchor</topology>
        <topology evidence="1 12">GPI-anchor</topology>
    </subcellularLocation>
</comment>